<evidence type="ECO:0000256" key="4">
    <source>
        <dbReference type="ARBA" id="ARBA00022763"/>
    </source>
</evidence>
<keyword evidence="3" id="KW-0540">Nuclease</keyword>
<dbReference type="GO" id="GO:0003690">
    <property type="term" value="F:double-stranded DNA binding"/>
    <property type="evidence" value="ECO:0007669"/>
    <property type="project" value="TreeGrafter"/>
</dbReference>
<keyword evidence="6" id="KW-0269">Exonuclease</keyword>
<evidence type="ECO:0000256" key="9">
    <source>
        <dbReference type="PIRSR" id="PIRSR610347-1"/>
    </source>
</evidence>
<protein>
    <recommendedName>
        <fullName evidence="14">Tyrosyl-DNA phosphodiesterase 1</fullName>
    </recommendedName>
</protein>
<feature type="binding site" evidence="10">
    <location>
        <position position="122"/>
    </location>
    <ligand>
        <name>substrate</name>
    </ligand>
</feature>
<dbReference type="GO" id="GO:0005634">
    <property type="term" value="C:nucleus"/>
    <property type="evidence" value="ECO:0007669"/>
    <property type="project" value="UniProtKB-SubCell"/>
</dbReference>
<dbReference type="AlphaFoldDB" id="A0A1D8NDN5"/>
<evidence type="ECO:0000256" key="2">
    <source>
        <dbReference type="ARBA" id="ARBA00010205"/>
    </source>
</evidence>
<dbReference type="CDD" id="cd09194">
    <property type="entry name" value="PLDc_yTdp1_1"/>
    <property type="match status" value="1"/>
</dbReference>
<gene>
    <name evidence="12" type="ORF">YALI1_D09790g</name>
</gene>
<evidence type="ECO:0000256" key="8">
    <source>
        <dbReference type="ARBA" id="ARBA00023242"/>
    </source>
</evidence>
<keyword evidence="4" id="KW-0227">DNA damage</keyword>
<dbReference type="GeneID" id="2910901"/>
<dbReference type="SUPFAM" id="SSF56024">
    <property type="entry name" value="Phospholipase D/nuclease"/>
    <property type="match status" value="2"/>
</dbReference>
<organism evidence="12 13">
    <name type="scientific">Yarrowia lipolytica</name>
    <name type="common">Candida lipolytica</name>
    <dbReference type="NCBI Taxonomy" id="4952"/>
    <lineage>
        <taxon>Eukaryota</taxon>
        <taxon>Fungi</taxon>
        <taxon>Dikarya</taxon>
        <taxon>Ascomycota</taxon>
        <taxon>Saccharomycotina</taxon>
        <taxon>Dipodascomycetes</taxon>
        <taxon>Dipodascales</taxon>
        <taxon>Dipodascales incertae sedis</taxon>
        <taxon>Yarrowia</taxon>
    </lineage>
</organism>
<dbReference type="FunFam" id="3.30.870.10:FF:000038">
    <property type="entry name" value="Probable tyrosyl-DNA phosphodiesterase"/>
    <property type="match status" value="1"/>
</dbReference>
<evidence type="ECO:0000256" key="5">
    <source>
        <dbReference type="ARBA" id="ARBA00022801"/>
    </source>
</evidence>
<dbReference type="OMA" id="PLIKECW"/>
<dbReference type="GO" id="GO:0003697">
    <property type="term" value="F:single-stranded DNA binding"/>
    <property type="evidence" value="ECO:0007669"/>
    <property type="project" value="TreeGrafter"/>
</dbReference>
<evidence type="ECO:0000256" key="3">
    <source>
        <dbReference type="ARBA" id="ARBA00022722"/>
    </source>
</evidence>
<feature type="active site" description="Nucleophile" evidence="9">
    <location>
        <position position="120"/>
    </location>
</feature>
<keyword evidence="5" id="KW-0378">Hydrolase</keyword>
<name>A0A1D8NDN5_YARLL</name>
<comment type="subcellular location">
    <subcellularLocation>
        <location evidence="1">Nucleus</location>
    </subcellularLocation>
</comment>
<dbReference type="eggNOG" id="KOG2031">
    <property type="taxonomic scope" value="Eukaryota"/>
</dbReference>
<evidence type="ECO:0000256" key="6">
    <source>
        <dbReference type="ARBA" id="ARBA00022839"/>
    </source>
</evidence>
<dbReference type="PANTHER" id="PTHR12415">
    <property type="entry name" value="TYROSYL-DNA PHOSPHODIESTERASE 1"/>
    <property type="match status" value="1"/>
</dbReference>
<dbReference type="KEGG" id="yli:2910901"/>
<evidence type="ECO:0000256" key="10">
    <source>
        <dbReference type="PIRSR" id="PIRSR610347-2"/>
    </source>
</evidence>
<dbReference type="VEuPathDB" id="FungiDB:YALI0_D07590g"/>
<feature type="active site" description="Proton donor/acceptor" evidence="9">
    <location>
        <position position="355"/>
    </location>
</feature>
<dbReference type="InterPro" id="IPR010347">
    <property type="entry name" value="Tdp1"/>
</dbReference>
<dbReference type="EMBL" id="CP017556">
    <property type="protein sequence ID" value="AOW03737.1"/>
    <property type="molecule type" value="Genomic_DNA"/>
</dbReference>
<comment type="similarity">
    <text evidence="2">Belongs to the tyrosyl-DNA phosphodiesterase family.</text>
</comment>
<evidence type="ECO:0000256" key="11">
    <source>
        <dbReference type="PIRSR" id="PIRSR610347-3"/>
    </source>
</evidence>
<accession>A0A1D8NDN5</accession>
<dbReference type="RefSeq" id="XP_502538.3">
    <property type="nucleotide sequence ID" value="XM_502538.3"/>
</dbReference>
<dbReference type="Proteomes" id="UP000182444">
    <property type="component" value="Chromosome 1D"/>
</dbReference>
<dbReference type="CDD" id="cd09123">
    <property type="entry name" value="PLDc_Tdp1_2"/>
    <property type="match status" value="1"/>
</dbReference>
<reference evidence="12 13" key="1">
    <citation type="journal article" date="2016" name="PLoS ONE">
        <title>Sequence Assembly of Yarrowia lipolytica Strain W29/CLIB89 Shows Transposable Element Diversity.</title>
        <authorList>
            <person name="Magnan C."/>
            <person name="Yu J."/>
            <person name="Chang I."/>
            <person name="Jahn E."/>
            <person name="Kanomata Y."/>
            <person name="Wu J."/>
            <person name="Zeller M."/>
            <person name="Oakes M."/>
            <person name="Baldi P."/>
            <person name="Sandmeyer S."/>
        </authorList>
    </citation>
    <scope>NUCLEOTIDE SEQUENCE [LARGE SCALE GENOMIC DNA]</scope>
    <source>
        <strain evidence="13">CLIB89(W29)</strain>
    </source>
</reference>
<sequence>MDNDRVKRRKVESESDNGRTQLTAITALPDEENTGSVHLKDLIGSPHLEAMWQFNFMIDLAFVLDNIHKNAMSNIKCRFVMGDFSGEKIAAFRAQAKSLPIADNIEVGRAKLSNLFATHHTKMMVLFFKEDKGERSAQVVIHTANMIHHDWDNMTQGVWKSQKVKEKRKTNTEGSTSTFETDLVAYLSEYQLDTTSKLIKFLQRFDWSSETARVVGSVPGTHKDKKWGLTRVADLLDEHKEDHKSDYEGSESDTIVLQSSSIGSLGVTDKWITPQLVGALDGRSPRDRDGHGLPASQIVWPTVENVRRSFDGYDLGMSIHFKNESDTHRKQYAYMKERMNVWKADNKHRTRAMPHIKTYTRFTRAGKLRWVLLTSANISKYAWGSVSAAKESKFSIPSWELGVLLFPQAVGKAVFDLKDSVIPYDWPLTNYSAKDEPWTKNADHLEKDTNGFPWVVTLDGKKKLMRSHEAL</sequence>
<evidence type="ECO:0000256" key="1">
    <source>
        <dbReference type="ARBA" id="ARBA00004123"/>
    </source>
</evidence>
<dbReference type="GO" id="GO:0004527">
    <property type="term" value="F:exonuclease activity"/>
    <property type="evidence" value="ECO:0007669"/>
    <property type="project" value="UniProtKB-KW"/>
</dbReference>
<dbReference type="Gene3D" id="3.30.870.10">
    <property type="entry name" value="Endonuclease Chain A"/>
    <property type="match status" value="2"/>
</dbReference>
<keyword evidence="7" id="KW-0234">DNA repair</keyword>
<keyword evidence="8" id="KW-0539">Nucleus</keyword>
<feature type="binding site" evidence="10">
    <location>
        <position position="357"/>
    </location>
    <ligand>
        <name>substrate</name>
    </ligand>
</feature>
<evidence type="ECO:0000256" key="7">
    <source>
        <dbReference type="ARBA" id="ARBA00023204"/>
    </source>
</evidence>
<evidence type="ECO:0008006" key="14">
    <source>
        <dbReference type="Google" id="ProtNLM"/>
    </source>
</evidence>
<evidence type="ECO:0000313" key="13">
    <source>
        <dbReference type="Proteomes" id="UP000182444"/>
    </source>
</evidence>
<dbReference type="GO" id="GO:0006281">
    <property type="term" value="P:DNA repair"/>
    <property type="evidence" value="ECO:0007669"/>
    <property type="project" value="UniProtKB-KW"/>
</dbReference>
<dbReference type="VEuPathDB" id="FungiDB:YALI1_D09790g"/>
<evidence type="ECO:0000313" key="12">
    <source>
        <dbReference type="EMBL" id="AOW03737.1"/>
    </source>
</evidence>
<proteinExistence type="inferred from homology"/>
<dbReference type="GO" id="GO:0017005">
    <property type="term" value="F:3'-tyrosyl-DNA phosphodiesterase activity"/>
    <property type="evidence" value="ECO:0007669"/>
    <property type="project" value="TreeGrafter"/>
</dbReference>
<feature type="site" description="Interaction with DNA" evidence="11">
    <location>
        <position position="379"/>
    </location>
</feature>
<dbReference type="PANTHER" id="PTHR12415:SF0">
    <property type="entry name" value="TYROSYL-DNA PHOSPHODIESTERASE 1"/>
    <property type="match status" value="1"/>
</dbReference>
<dbReference type="Pfam" id="PF06087">
    <property type="entry name" value="Tyr-DNA_phospho"/>
    <property type="match status" value="1"/>
</dbReference>